<feature type="region of interest" description="Disordered" evidence="3">
    <location>
        <begin position="262"/>
        <end position="284"/>
    </location>
</feature>
<evidence type="ECO:0000259" key="5">
    <source>
        <dbReference type="Pfam" id="PF02885"/>
    </source>
</evidence>
<sequence>MEPVMGVGQGVGSRNPAGGRPVMKSLIKTVGTGPHGSKDLTADQAREAAIQILDGKATPAQTGALLLAIRTKGESDTEMEGFFMEARSRIASRTPAPPILEALDIGDPYDGHTRTPGLAIPAAIWASLAGLKIVLHGYPDLPAKFGVGHTQVWESMGLKITPFEKSVDALRHHGVVCLSQEEFLPEWTRLRPLRQELGLRTLLNTVEKSLNPLNARTMLTGYFHENLASRLHVLLEKIFPGHTVSLIAGSEGSVDLHAHRPTRIHETSSETPQTSRTISPPEGTFPLPSLPLTAQSHAQFALDVLRNRQHPHRPLVRAMAAHFLCRGGVFGSMETALSALPEDCHSPILEKLPE</sequence>
<evidence type="ECO:0000313" key="6">
    <source>
        <dbReference type="EMBL" id="HFT93140.1"/>
    </source>
</evidence>
<dbReference type="GO" id="GO:0000162">
    <property type="term" value="P:L-tryptophan biosynthetic process"/>
    <property type="evidence" value="ECO:0007669"/>
    <property type="project" value="InterPro"/>
</dbReference>
<dbReference type="Pfam" id="PF02885">
    <property type="entry name" value="Glycos_trans_3N"/>
    <property type="match status" value="1"/>
</dbReference>
<feature type="domain" description="Glycosyl transferase family 3 N-terminal" evidence="5">
    <location>
        <begin position="24"/>
        <end position="86"/>
    </location>
</feature>
<organism evidence="6">
    <name type="scientific">Leptospirillum ferriphilum</name>
    <dbReference type="NCBI Taxonomy" id="178606"/>
    <lineage>
        <taxon>Bacteria</taxon>
        <taxon>Pseudomonadati</taxon>
        <taxon>Nitrospirota</taxon>
        <taxon>Nitrospiria</taxon>
        <taxon>Nitrospirales</taxon>
        <taxon>Nitrospiraceae</taxon>
        <taxon>Leptospirillum</taxon>
    </lineage>
</organism>
<dbReference type="SUPFAM" id="SSF47648">
    <property type="entry name" value="Nucleoside phosphorylase/phosphoribosyltransferase N-terminal domain"/>
    <property type="match status" value="1"/>
</dbReference>
<dbReference type="InterPro" id="IPR035902">
    <property type="entry name" value="Nuc_phospho_transferase"/>
</dbReference>
<dbReference type="SUPFAM" id="SSF52418">
    <property type="entry name" value="Nucleoside phosphorylase/phosphoribosyltransferase catalytic domain"/>
    <property type="match status" value="1"/>
</dbReference>
<evidence type="ECO:0000256" key="1">
    <source>
        <dbReference type="ARBA" id="ARBA00022676"/>
    </source>
</evidence>
<keyword evidence="2" id="KW-0808">Transferase</keyword>
<evidence type="ECO:0000256" key="2">
    <source>
        <dbReference type="ARBA" id="ARBA00022679"/>
    </source>
</evidence>
<dbReference type="Gene3D" id="3.40.1030.10">
    <property type="entry name" value="Nucleoside phosphorylase/phosphoribosyltransferase catalytic domain"/>
    <property type="match status" value="1"/>
</dbReference>
<name>A0A7C3LRW4_9BACT</name>
<dbReference type="InterPro" id="IPR036320">
    <property type="entry name" value="Glycosyl_Trfase_fam3_N_dom_sf"/>
</dbReference>
<gene>
    <name evidence="6" type="ORF">ENX03_04220</name>
</gene>
<feature type="domain" description="Glycosyl transferase family 3" evidence="4">
    <location>
        <begin position="122"/>
        <end position="339"/>
    </location>
</feature>
<dbReference type="Gene3D" id="1.20.970.10">
    <property type="entry name" value="Transferase, Pyrimidine Nucleoside Phosphorylase, Chain C"/>
    <property type="match status" value="1"/>
</dbReference>
<dbReference type="AlphaFoldDB" id="A0A7C3LRW4"/>
<dbReference type="EMBL" id="DTMM01000082">
    <property type="protein sequence ID" value="HFT93140.1"/>
    <property type="molecule type" value="Genomic_DNA"/>
</dbReference>
<evidence type="ECO:0000259" key="4">
    <source>
        <dbReference type="Pfam" id="PF00591"/>
    </source>
</evidence>
<dbReference type="InterPro" id="IPR017459">
    <property type="entry name" value="Glycosyl_Trfase_fam3_N_dom"/>
</dbReference>
<dbReference type="Pfam" id="PF00591">
    <property type="entry name" value="Glycos_transf_3"/>
    <property type="match status" value="1"/>
</dbReference>
<dbReference type="PANTHER" id="PTHR43285:SF2">
    <property type="entry name" value="ANTHRANILATE PHOSPHORIBOSYLTRANSFERASE"/>
    <property type="match status" value="1"/>
</dbReference>
<dbReference type="GO" id="GO:0004048">
    <property type="term" value="F:anthranilate phosphoribosyltransferase activity"/>
    <property type="evidence" value="ECO:0007669"/>
    <property type="project" value="InterPro"/>
</dbReference>
<feature type="region of interest" description="Disordered" evidence="3">
    <location>
        <begin position="1"/>
        <end position="21"/>
    </location>
</feature>
<accession>A0A7C3LRW4</accession>
<evidence type="ECO:0008006" key="7">
    <source>
        <dbReference type="Google" id="ProtNLM"/>
    </source>
</evidence>
<feature type="compositionally biased region" description="Polar residues" evidence="3">
    <location>
        <begin position="269"/>
        <end position="278"/>
    </location>
</feature>
<dbReference type="PANTHER" id="PTHR43285">
    <property type="entry name" value="ANTHRANILATE PHOSPHORIBOSYLTRANSFERASE"/>
    <property type="match status" value="1"/>
</dbReference>
<proteinExistence type="predicted"/>
<dbReference type="InterPro" id="IPR005940">
    <property type="entry name" value="Anthranilate_Pribosyl_Tfrase"/>
</dbReference>
<keyword evidence="1" id="KW-0328">Glycosyltransferase</keyword>
<dbReference type="InterPro" id="IPR000312">
    <property type="entry name" value="Glycosyl_Trfase_fam3"/>
</dbReference>
<dbReference type="GO" id="GO:0005829">
    <property type="term" value="C:cytosol"/>
    <property type="evidence" value="ECO:0007669"/>
    <property type="project" value="TreeGrafter"/>
</dbReference>
<comment type="caution">
    <text evidence="6">The sequence shown here is derived from an EMBL/GenBank/DDBJ whole genome shotgun (WGS) entry which is preliminary data.</text>
</comment>
<reference evidence="6" key="1">
    <citation type="journal article" date="2020" name="mSystems">
        <title>Genome- and Community-Level Interaction Insights into Carbon Utilization and Element Cycling Functions of Hydrothermarchaeota in Hydrothermal Sediment.</title>
        <authorList>
            <person name="Zhou Z."/>
            <person name="Liu Y."/>
            <person name="Xu W."/>
            <person name="Pan J."/>
            <person name="Luo Z.H."/>
            <person name="Li M."/>
        </authorList>
    </citation>
    <scope>NUCLEOTIDE SEQUENCE [LARGE SCALE GENOMIC DNA]</scope>
    <source>
        <strain evidence="6">SpSt-902</strain>
    </source>
</reference>
<protein>
    <recommendedName>
        <fullName evidence="7">Anthranilate phosphoribosyltransferase</fullName>
    </recommendedName>
</protein>
<evidence type="ECO:0000256" key="3">
    <source>
        <dbReference type="SAM" id="MobiDB-lite"/>
    </source>
</evidence>